<dbReference type="PANTHER" id="PTHR43047:SF72">
    <property type="entry name" value="OSMOSENSING HISTIDINE PROTEIN KINASE SLN1"/>
    <property type="match status" value="1"/>
</dbReference>
<keyword evidence="6" id="KW-0472">Membrane</keyword>
<feature type="transmembrane region" description="Helical" evidence="6">
    <location>
        <begin position="45"/>
        <end position="62"/>
    </location>
</feature>
<evidence type="ECO:0000313" key="8">
    <source>
        <dbReference type="EMBL" id="MEJ1249833.1"/>
    </source>
</evidence>
<evidence type="ECO:0000256" key="1">
    <source>
        <dbReference type="ARBA" id="ARBA00000085"/>
    </source>
</evidence>
<feature type="transmembrane region" description="Helical" evidence="6">
    <location>
        <begin position="159"/>
        <end position="177"/>
    </location>
</feature>
<dbReference type="PANTHER" id="PTHR43047">
    <property type="entry name" value="TWO-COMPONENT HISTIDINE PROTEIN KINASE"/>
    <property type="match status" value="1"/>
</dbReference>
<dbReference type="EMBL" id="JBBDHC010000012">
    <property type="protein sequence ID" value="MEJ1249833.1"/>
    <property type="molecule type" value="Genomic_DNA"/>
</dbReference>
<comment type="caution">
    <text evidence="8">The sequence shown here is derived from an EMBL/GenBank/DDBJ whole genome shotgun (WGS) entry which is preliminary data.</text>
</comment>
<dbReference type="InterPro" id="IPR004358">
    <property type="entry name" value="Sig_transdc_His_kin-like_C"/>
</dbReference>
<evidence type="ECO:0000256" key="2">
    <source>
        <dbReference type="ARBA" id="ARBA00012438"/>
    </source>
</evidence>
<evidence type="ECO:0000256" key="3">
    <source>
        <dbReference type="ARBA" id="ARBA00022553"/>
    </source>
</evidence>
<name>A0AAW9R364_9GAMM</name>
<keyword evidence="6" id="KW-1133">Transmembrane helix</keyword>
<evidence type="ECO:0000259" key="7">
    <source>
        <dbReference type="PROSITE" id="PS50109"/>
    </source>
</evidence>
<dbReference type="GO" id="GO:0005886">
    <property type="term" value="C:plasma membrane"/>
    <property type="evidence" value="ECO:0007669"/>
    <property type="project" value="TreeGrafter"/>
</dbReference>
<keyword evidence="6" id="KW-0812">Transmembrane</keyword>
<feature type="transmembrane region" description="Helical" evidence="6">
    <location>
        <begin position="99"/>
        <end position="117"/>
    </location>
</feature>
<protein>
    <recommendedName>
        <fullName evidence="2">histidine kinase</fullName>
        <ecNumber evidence="2">2.7.13.3</ecNumber>
    </recommendedName>
</protein>
<proteinExistence type="predicted"/>
<dbReference type="Gene3D" id="3.30.565.10">
    <property type="entry name" value="Histidine kinase-like ATPase, C-terminal domain"/>
    <property type="match status" value="1"/>
</dbReference>
<dbReference type="AlphaFoldDB" id="A0AAW9R364"/>
<evidence type="ECO:0000313" key="9">
    <source>
        <dbReference type="Proteomes" id="UP001364472"/>
    </source>
</evidence>
<keyword evidence="5" id="KW-0418">Kinase</keyword>
<gene>
    <name evidence="8" type="ORF">WB794_09140</name>
</gene>
<dbReference type="GO" id="GO:0000155">
    <property type="term" value="F:phosphorelay sensor kinase activity"/>
    <property type="evidence" value="ECO:0007669"/>
    <property type="project" value="InterPro"/>
</dbReference>
<dbReference type="SMART" id="SM00388">
    <property type="entry name" value="HisKA"/>
    <property type="match status" value="1"/>
</dbReference>
<evidence type="ECO:0000256" key="4">
    <source>
        <dbReference type="ARBA" id="ARBA00022679"/>
    </source>
</evidence>
<sequence length="415" mass="44112">MAESFTEREPGSILATLAALRWFSVAAQAVAVAIVAFGFGVPLPLWPMAVAIAALAVFNVYATRRARRESEPAAVEVFAHIAADVAVLAFLIGCSGGPANPFTSLFLVPIAFAALALPRRWILATAALCGLGYALAASFGRPLPHVHGLALDSFDLHLWGMAVNFVISAAVFAGFLARMARQRREREAELARLRERFARDEGILALATHAASVAHELNTPLATMLLVLDELEASELPPGFGEDVALLRTLAETCRDRVRELARAARRGEEVDLEAVVSRWHLLRPAVALEREATLTDGVRVDAAVGHLLRVLLDNAADATADAGAAAGDARVRLGLRREEAWLVGWVRDRGPGLSPQQAFSTGLRDSSKPEGLGVGLALSRAALERLGGELRVETAAGEGTCVHFRVPLAATDAA</sequence>
<feature type="transmembrane region" description="Helical" evidence="6">
    <location>
        <begin position="74"/>
        <end position="93"/>
    </location>
</feature>
<dbReference type="InterPro" id="IPR036890">
    <property type="entry name" value="HATPase_C_sf"/>
</dbReference>
<dbReference type="InterPro" id="IPR003594">
    <property type="entry name" value="HATPase_dom"/>
</dbReference>
<comment type="catalytic activity">
    <reaction evidence="1">
        <text>ATP + protein L-histidine = ADP + protein N-phospho-L-histidine.</text>
        <dbReference type="EC" id="2.7.13.3"/>
    </reaction>
</comment>
<dbReference type="SUPFAM" id="SSF55874">
    <property type="entry name" value="ATPase domain of HSP90 chaperone/DNA topoisomerase II/histidine kinase"/>
    <property type="match status" value="1"/>
</dbReference>
<keyword evidence="4" id="KW-0808">Transferase</keyword>
<dbReference type="InterPro" id="IPR003661">
    <property type="entry name" value="HisK_dim/P_dom"/>
</dbReference>
<dbReference type="Pfam" id="PF02518">
    <property type="entry name" value="HATPase_c"/>
    <property type="match status" value="1"/>
</dbReference>
<evidence type="ECO:0000256" key="6">
    <source>
        <dbReference type="SAM" id="Phobius"/>
    </source>
</evidence>
<dbReference type="SUPFAM" id="SSF47384">
    <property type="entry name" value="Homodimeric domain of signal transducing histidine kinase"/>
    <property type="match status" value="1"/>
</dbReference>
<dbReference type="GO" id="GO:0005524">
    <property type="term" value="F:ATP binding"/>
    <property type="evidence" value="ECO:0007669"/>
    <property type="project" value="UniProtKB-KW"/>
</dbReference>
<dbReference type="RefSeq" id="WP_337335551.1">
    <property type="nucleotide sequence ID" value="NZ_JBBDHC010000012.1"/>
</dbReference>
<dbReference type="InterPro" id="IPR005467">
    <property type="entry name" value="His_kinase_dom"/>
</dbReference>
<dbReference type="SMART" id="SM00387">
    <property type="entry name" value="HATPase_c"/>
    <property type="match status" value="1"/>
</dbReference>
<dbReference type="GO" id="GO:0009927">
    <property type="term" value="F:histidine phosphotransfer kinase activity"/>
    <property type="evidence" value="ECO:0007669"/>
    <property type="project" value="TreeGrafter"/>
</dbReference>
<feature type="transmembrane region" description="Helical" evidence="6">
    <location>
        <begin position="122"/>
        <end position="139"/>
    </location>
</feature>
<dbReference type="Proteomes" id="UP001364472">
    <property type="component" value="Unassembled WGS sequence"/>
</dbReference>
<dbReference type="CDD" id="cd00082">
    <property type="entry name" value="HisKA"/>
    <property type="match status" value="1"/>
</dbReference>
<keyword evidence="8" id="KW-0067">ATP-binding</keyword>
<keyword evidence="8" id="KW-0547">Nucleotide-binding</keyword>
<keyword evidence="9" id="KW-1185">Reference proteome</keyword>
<organism evidence="8 9">
    <name type="scientific">Denitratimonas tolerans</name>
    <dbReference type="NCBI Taxonomy" id="1338420"/>
    <lineage>
        <taxon>Bacteria</taxon>
        <taxon>Pseudomonadati</taxon>
        <taxon>Pseudomonadota</taxon>
        <taxon>Gammaproteobacteria</taxon>
        <taxon>Lysobacterales</taxon>
        <taxon>Lysobacteraceae</taxon>
        <taxon>Denitratimonas</taxon>
    </lineage>
</organism>
<dbReference type="Gene3D" id="1.10.287.130">
    <property type="match status" value="1"/>
</dbReference>
<dbReference type="InterPro" id="IPR036097">
    <property type="entry name" value="HisK_dim/P_sf"/>
</dbReference>
<feature type="domain" description="Histidine kinase" evidence="7">
    <location>
        <begin position="212"/>
        <end position="411"/>
    </location>
</feature>
<dbReference type="Pfam" id="PF00512">
    <property type="entry name" value="HisKA"/>
    <property type="match status" value="1"/>
</dbReference>
<feature type="transmembrane region" description="Helical" evidence="6">
    <location>
        <begin position="12"/>
        <end position="39"/>
    </location>
</feature>
<dbReference type="Pfam" id="PF25323">
    <property type="entry name" value="6TM_PilS"/>
    <property type="match status" value="1"/>
</dbReference>
<dbReference type="PRINTS" id="PR00344">
    <property type="entry name" value="BCTRLSENSOR"/>
</dbReference>
<dbReference type="PROSITE" id="PS50109">
    <property type="entry name" value="HIS_KIN"/>
    <property type="match status" value="1"/>
</dbReference>
<evidence type="ECO:0000256" key="5">
    <source>
        <dbReference type="ARBA" id="ARBA00022777"/>
    </source>
</evidence>
<accession>A0AAW9R364</accession>
<keyword evidence="3" id="KW-0597">Phosphoprotein</keyword>
<reference evidence="8 9" key="1">
    <citation type="journal article" date="2016" name="Antonie Van Leeuwenhoek">
        <title>Denitratimonas tolerans gen. nov., sp. nov., a denitrifying bacterium isolated from a bioreactor for tannery wastewater treatment.</title>
        <authorList>
            <person name="Han S.I."/>
            <person name="Kim J.O."/>
            <person name="Lee Y.R."/>
            <person name="Ekpeghere K.I."/>
            <person name="Koh S.C."/>
            <person name="Whang K.S."/>
        </authorList>
    </citation>
    <scope>NUCLEOTIDE SEQUENCE [LARGE SCALE GENOMIC DNA]</scope>
    <source>
        <strain evidence="8 9">KACC 17565</strain>
    </source>
</reference>
<dbReference type="EC" id="2.7.13.3" evidence="2"/>